<sequence>MDHLNLSFRLPSSANGSAPGPSFWDLPFKLLPAQVARLTAHSLRLNTLVGEVRRPGNGYQGCTISCSLDDIQGIHSGVIDQEAVDYLIWNLGREHIRGSQSPRHNRIIKIEYLSRVANAAWYLECNPSSLCQLWDRLERPWQEFVVEHDRDEFCWRRQRPSVSTGKACHYANTAYILQKDDVFAQAIQFVVWDSLQNRIATSVEDEDLRNIAAVRERYLRRVFNHLLTEITLLQSSKRTWEIAAEIRKRIEESDLLGIRLLSNEGPEAVINALDHAWGQGEEILAQFSVYGFIHQVDVVLLNGTSAYCPPRVSAPSFSPKEVGRVNWLGLFRLSSRDQYTETVEKLLSRISTQIQLDQHTFTECLIRKRDDKLEEWISKLRQSPSLPPTQANGSNGLNGHAT</sequence>
<proteinExistence type="predicted"/>
<reference evidence="2" key="2">
    <citation type="submission" date="2023-05" db="EMBL/GenBank/DDBJ databases">
        <authorList>
            <consortium name="Lawrence Berkeley National Laboratory"/>
            <person name="Steindorff A."/>
            <person name="Hensen N."/>
            <person name="Bonometti L."/>
            <person name="Westerberg I."/>
            <person name="Brannstrom I.O."/>
            <person name="Guillou S."/>
            <person name="Cros-Aarteil S."/>
            <person name="Calhoun S."/>
            <person name="Haridas S."/>
            <person name="Kuo A."/>
            <person name="Mondo S."/>
            <person name="Pangilinan J."/>
            <person name="Riley R."/>
            <person name="Labutti K."/>
            <person name="Andreopoulos B."/>
            <person name="Lipzen A."/>
            <person name="Chen C."/>
            <person name="Yanf M."/>
            <person name="Daum C."/>
            <person name="Ng V."/>
            <person name="Clum A."/>
            <person name="Ohm R."/>
            <person name="Martin F."/>
            <person name="Silar P."/>
            <person name="Natvig D."/>
            <person name="Lalanne C."/>
            <person name="Gautier V."/>
            <person name="Ament-Velasquez S.L."/>
            <person name="Kruys A."/>
            <person name="Hutchinson M.I."/>
            <person name="Powell A.J."/>
            <person name="Barry K."/>
            <person name="Miller A.N."/>
            <person name="Grigoriev I.V."/>
            <person name="Debuchy R."/>
            <person name="Gladieux P."/>
            <person name="Thoren M.H."/>
            <person name="Johannesson H."/>
        </authorList>
    </citation>
    <scope>NUCLEOTIDE SEQUENCE</scope>
    <source>
        <strain evidence="2">CBS 508.74</strain>
    </source>
</reference>
<dbReference type="EMBL" id="MU853342">
    <property type="protein sequence ID" value="KAK4112596.1"/>
    <property type="molecule type" value="Genomic_DNA"/>
</dbReference>
<name>A0AAN6YS73_9PEZI</name>
<evidence type="ECO:0000313" key="2">
    <source>
        <dbReference type="EMBL" id="KAK4112596.1"/>
    </source>
</evidence>
<dbReference type="AlphaFoldDB" id="A0AAN6YS73"/>
<protein>
    <submittedName>
        <fullName evidence="2">Uncharacterized protein</fullName>
    </submittedName>
</protein>
<dbReference type="GeneID" id="89932601"/>
<evidence type="ECO:0000313" key="3">
    <source>
        <dbReference type="Proteomes" id="UP001302812"/>
    </source>
</evidence>
<keyword evidence="3" id="KW-1185">Reference proteome</keyword>
<accession>A0AAN6YS73</accession>
<dbReference type="Proteomes" id="UP001302812">
    <property type="component" value="Unassembled WGS sequence"/>
</dbReference>
<reference evidence="2" key="1">
    <citation type="journal article" date="2023" name="Mol. Phylogenet. Evol.">
        <title>Genome-scale phylogeny and comparative genomics of the fungal order Sordariales.</title>
        <authorList>
            <person name="Hensen N."/>
            <person name="Bonometti L."/>
            <person name="Westerberg I."/>
            <person name="Brannstrom I.O."/>
            <person name="Guillou S."/>
            <person name="Cros-Aarteil S."/>
            <person name="Calhoun S."/>
            <person name="Haridas S."/>
            <person name="Kuo A."/>
            <person name="Mondo S."/>
            <person name="Pangilinan J."/>
            <person name="Riley R."/>
            <person name="LaButti K."/>
            <person name="Andreopoulos B."/>
            <person name="Lipzen A."/>
            <person name="Chen C."/>
            <person name="Yan M."/>
            <person name="Daum C."/>
            <person name="Ng V."/>
            <person name="Clum A."/>
            <person name="Steindorff A."/>
            <person name="Ohm R.A."/>
            <person name="Martin F."/>
            <person name="Silar P."/>
            <person name="Natvig D.O."/>
            <person name="Lalanne C."/>
            <person name="Gautier V."/>
            <person name="Ament-Velasquez S.L."/>
            <person name="Kruys A."/>
            <person name="Hutchinson M.I."/>
            <person name="Powell A.J."/>
            <person name="Barry K."/>
            <person name="Miller A.N."/>
            <person name="Grigoriev I.V."/>
            <person name="Debuchy R."/>
            <person name="Gladieux P."/>
            <person name="Hiltunen Thoren M."/>
            <person name="Johannesson H."/>
        </authorList>
    </citation>
    <scope>NUCLEOTIDE SEQUENCE</scope>
    <source>
        <strain evidence="2">CBS 508.74</strain>
    </source>
</reference>
<evidence type="ECO:0000256" key="1">
    <source>
        <dbReference type="SAM" id="MobiDB-lite"/>
    </source>
</evidence>
<comment type="caution">
    <text evidence="2">The sequence shown here is derived from an EMBL/GenBank/DDBJ whole genome shotgun (WGS) entry which is preliminary data.</text>
</comment>
<gene>
    <name evidence="2" type="ORF">N656DRAFT_101710</name>
</gene>
<dbReference type="RefSeq" id="XP_064670166.1">
    <property type="nucleotide sequence ID" value="XM_064808478.1"/>
</dbReference>
<feature type="region of interest" description="Disordered" evidence="1">
    <location>
        <begin position="383"/>
        <end position="402"/>
    </location>
</feature>
<organism evidence="2 3">
    <name type="scientific">Canariomyces notabilis</name>
    <dbReference type="NCBI Taxonomy" id="2074819"/>
    <lineage>
        <taxon>Eukaryota</taxon>
        <taxon>Fungi</taxon>
        <taxon>Dikarya</taxon>
        <taxon>Ascomycota</taxon>
        <taxon>Pezizomycotina</taxon>
        <taxon>Sordariomycetes</taxon>
        <taxon>Sordariomycetidae</taxon>
        <taxon>Sordariales</taxon>
        <taxon>Chaetomiaceae</taxon>
        <taxon>Canariomyces</taxon>
    </lineage>
</organism>